<reference evidence="2 3" key="1">
    <citation type="submission" date="2019-04" db="EMBL/GenBank/DDBJ databases">
        <title>Friends and foes A comparative genomics study of 23 Aspergillus species from section Flavi.</title>
        <authorList>
            <consortium name="DOE Joint Genome Institute"/>
            <person name="Kjaerbolling I."/>
            <person name="Vesth T."/>
            <person name="Frisvad J.C."/>
            <person name="Nybo J.L."/>
            <person name="Theobald S."/>
            <person name="Kildgaard S."/>
            <person name="Isbrandt T."/>
            <person name="Kuo A."/>
            <person name="Sato A."/>
            <person name="Lyhne E.K."/>
            <person name="Kogle M.E."/>
            <person name="Wiebenga A."/>
            <person name="Kun R.S."/>
            <person name="Lubbers R.J."/>
            <person name="Makela M.R."/>
            <person name="Barry K."/>
            <person name="Chovatia M."/>
            <person name="Clum A."/>
            <person name="Daum C."/>
            <person name="Haridas S."/>
            <person name="He G."/>
            <person name="LaButti K."/>
            <person name="Lipzen A."/>
            <person name="Mondo S."/>
            <person name="Riley R."/>
            <person name="Salamov A."/>
            <person name="Simmons B.A."/>
            <person name="Magnuson J.K."/>
            <person name="Henrissat B."/>
            <person name="Mortensen U.H."/>
            <person name="Larsen T.O."/>
            <person name="Devries R.P."/>
            <person name="Grigoriev I.V."/>
            <person name="Machida M."/>
            <person name="Baker S.E."/>
            <person name="Andersen M.R."/>
        </authorList>
    </citation>
    <scope>NUCLEOTIDE SEQUENCE [LARGE SCALE GENOMIC DNA]</scope>
    <source>
        <strain evidence="2 3">CBS 151.66</strain>
    </source>
</reference>
<accession>A0A5N5WIF1</accession>
<evidence type="ECO:0000313" key="2">
    <source>
        <dbReference type="EMBL" id="KAB8067535.1"/>
    </source>
</evidence>
<evidence type="ECO:0000313" key="3">
    <source>
        <dbReference type="Proteomes" id="UP000326565"/>
    </source>
</evidence>
<proteinExistence type="predicted"/>
<evidence type="ECO:0000256" key="1">
    <source>
        <dbReference type="SAM" id="MobiDB-lite"/>
    </source>
</evidence>
<gene>
    <name evidence="2" type="ORF">BDV29DRAFT_163270</name>
</gene>
<organism evidence="2 3">
    <name type="scientific">Aspergillus leporis</name>
    <dbReference type="NCBI Taxonomy" id="41062"/>
    <lineage>
        <taxon>Eukaryota</taxon>
        <taxon>Fungi</taxon>
        <taxon>Dikarya</taxon>
        <taxon>Ascomycota</taxon>
        <taxon>Pezizomycotina</taxon>
        <taxon>Eurotiomycetes</taxon>
        <taxon>Eurotiomycetidae</taxon>
        <taxon>Eurotiales</taxon>
        <taxon>Aspergillaceae</taxon>
        <taxon>Aspergillus</taxon>
        <taxon>Aspergillus subgen. Circumdati</taxon>
    </lineage>
</organism>
<name>A0A5N5WIF1_9EURO</name>
<feature type="region of interest" description="Disordered" evidence="1">
    <location>
        <begin position="70"/>
        <end position="163"/>
    </location>
</feature>
<dbReference type="EMBL" id="ML732473">
    <property type="protein sequence ID" value="KAB8067535.1"/>
    <property type="molecule type" value="Genomic_DNA"/>
</dbReference>
<sequence>MSTKVTSTSEGGEVNQQDAQFIIECLRSLDQDKNVNLNKVGAALGYTNTASVGNRFRAIRKRYGFENFDSTAKLPNANTTSSPATSPTSGKGKGKGKGSSAGGKKSAPKSAELEDHTLSDGSEAETIIAADAPKVKAKKSPKKVARKGAKVANTPIPATGHGAGKTAALLNAKDESPTVKAEDMNVNEEEGIAIPLLKAVDEAVEELEGGEIFNAL</sequence>
<dbReference type="Proteomes" id="UP000326565">
    <property type="component" value="Unassembled WGS sequence"/>
</dbReference>
<dbReference type="OrthoDB" id="5421770at2759"/>
<keyword evidence="3" id="KW-1185">Reference proteome</keyword>
<dbReference type="AlphaFoldDB" id="A0A5N5WIF1"/>
<feature type="compositionally biased region" description="Low complexity" evidence="1">
    <location>
        <begin position="75"/>
        <end position="90"/>
    </location>
</feature>
<protein>
    <submittedName>
        <fullName evidence="2">Uncharacterized protein</fullName>
    </submittedName>
</protein>
<feature type="compositionally biased region" description="Basic residues" evidence="1">
    <location>
        <begin position="135"/>
        <end position="149"/>
    </location>
</feature>